<accession>A0A809SHM8</accession>
<proteinExistence type="predicted"/>
<dbReference type="Pfam" id="PF13478">
    <property type="entry name" value="XdhC_C"/>
    <property type="match status" value="1"/>
</dbReference>
<name>A0A809SHM8_9PROT</name>
<protein>
    <submittedName>
        <fullName evidence="3">Xanthine dehydrogenase accessory protein XdhC</fullName>
    </submittedName>
</protein>
<dbReference type="InterPro" id="IPR052698">
    <property type="entry name" value="MoCofactor_Util/Proc"/>
</dbReference>
<gene>
    <name evidence="3" type="ORF">SFSGTM_16480</name>
</gene>
<dbReference type="AlphaFoldDB" id="A0A809SHM8"/>
<evidence type="ECO:0000259" key="1">
    <source>
        <dbReference type="Pfam" id="PF02625"/>
    </source>
</evidence>
<feature type="domain" description="XdhC- CoxI" evidence="1">
    <location>
        <begin position="12"/>
        <end position="75"/>
    </location>
</feature>
<reference evidence="4" key="1">
    <citation type="submission" date="2019-11" db="EMBL/GenBank/DDBJ databases">
        <title>Isolation and characterization of a novel species in the genus Sulfuriferula.</title>
        <authorList>
            <person name="Mochizuki J."/>
            <person name="Kojima H."/>
            <person name="Fukui M."/>
        </authorList>
    </citation>
    <scope>NUCLEOTIDE SEQUENCE [LARGE SCALE GENOMIC DNA]</scope>
    <source>
        <strain evidence="4">SGTM</strain>
    </source>
</reference>
<keyword evidence="4" id="KW-1185">Reference proteome</keyword>
<dbReference type="PANTHER" id="PTHR30388">
    <property type="entry name" value="ALDEHYDE OXIDOREDUCTASE MOLYBDENUM COFACTOR ASSEMBLY PROTEIN"/>
    <property type="match status" value="1"/>
</dbReference>
<dbReference type="RefSeq" id="WP_162084779.1">
    <property type="nucleotide sequence ID" value="NZ_AP021881.1"/>
</dbReference>
<dbReference type="InterPro" id="IPR003777">
    <property type="entry name" value="XdhC_CoxI"/>
</dbReference>
<sequence length="350" mass="38121">MKHWLAELDQLLTDGHDVVRIVVAATKGSTPRKPGASMLVHQQGMSGTLGGGNLEFKAIALARDLLAQTGSMARYQRFSLATTLGQCCGGIVDLWWERYTIADRSAITTAHAQLLQHKTIVFASRVKQQSIQRIVFESANDHSEAGLASEVGELMDAATAGVRLLQSDATSVLLERLEHGNTPLWIFGAGHVGQAIVSHLRDLPFDLIWIDNRADIFPADVVLNKLVSNDPAAEVEQAPDHAWFLILTHDHALDYAICAALLDQEKSGFIGLIGSATKAARFSHRLRDQGYQPERITCPIGIAGISGKEPATIAISVVAQLMQLREAQSTSNHLPHMNSNNFQRTIMESV</sequence>
<evidence type="ECO:0000259" key="2">
    <source>
        <dbReference type="Pfam" id="PF13478"/>
    </source>
</evidence>
<dbReference type="Pfam" id="PF02625">
    <property type="entry name" value="XdhC_CoxI"/>
    <property type="match status" value="1"/>
</dbReference>
<dbReference type="KEGG" id="sniv:SFSGTM_16480"/>
<feature type="domain" description="XdhC Rossmann" evidence="2">
    <location>
        <begin position="184"/>
        <end position="321"/>
    </location>
</feature>
<evidence type="ECO:0000313" key="4">
    <source>
        <dbReference type="Proteomes" id="UP000463939"/>
    </source>
</evidence>
<dbReference type="InterPro" id="IPR027051">
    <property type="entry name" value="XdhC_Rossmann_dom"/>
</dbReference>
<dbReference type="Proteomes" id="UP000463939">
    <property type="component" value="Chromosome"/>
</dbReference>
<organism evidence="3 4">
    <name type="scientific">Sulfuriferula nivalis</name>
    <dbReference type="NCBI Taxonomy" id="2675298"/>
    <lineage>
        <taxon>Bacteria</taxon>
        <taxon>Pseudomonadati</taxon>
        <taxon>Pseudomonadota</taxon>
        <taxon>Betaproteobacteria</taxon>
        <taxon>Nitrosomonadales</taxon>
        <taxon>Sulfuricellaceae</taxon>
        <taxon>Sulfuriferula</taxon>
    </lineage>
</organism>
<dbReference type="Gene3D" id="3.40.50.720">
    <property type="entry name" value="NAD(P)-binding Rossmann-like Domain"/>
    <property type="match status" value="1"/>
</dbReference>
<dbReference type="InterPro" id="IPR014308">
    <property type="entry name" value="Xanthine_DH_XdhC"/>
</dbReference>
<dbReference type="EMBL" id="AP021881">
    <property type="protein sequence ID" value="BBP00940.1"/>
    <property type="molecule type" value="Genomic_DNA"/>
</dbReference>
<dbReference type="NCBIfam" id="TIGR02964">
    <property type="entry name" value="xanthine_xdhC"/>
    <property type="match status" value="1"/>
</dbReference>
<evidence type="ECO:0000313" key="3">
    <source>
        <dbReference type="EMBL" id="BBP00940.1"/>
    </source>
</evidence>
<dbReference type="PANTHER" id="PTHR30388:SF6">
    <property type="entry name" value="XANTHINE DEHYDROGENASE SUBUNIT A-RELATED"/>
    <property type="match status" value="1"/>
</dbReference>